<evidence type="ECO:0000313" key="7">
    <source>
        <dbReference type="EMBL" id="QMS56753.1"/>
    </source>
</evidence>
<dbReference type="EMBL" id="CP059343">
    <property type="protein sequence ID" value="QMS56753.1"/>
    <property type="molecule type" value="Genomic_DNA"/>
</dbReference>
<reference evidence="7" key="2">
    <citation type="submission" date="2020-07" db="EMBL/GenBank/DDBJ databases">
        <title>Genome of starter culture bacteria Kocuria salsicia reveals its technological properties and safety for usage in meat industry.</title>
        <authorList>
            <person name="Michael M."/>
            <person name="Konstantin K."/>
            <person name="Evgenii K."/>
            <person name="Galina S."/>
            <person name="Oksana K."/>
            <person name="Andrei L."/>
        </authorList>
    </citation>
    <scope>NUCLEOTIDE SEQUENCE [LARGE SCALE GENOMIC DNA]</scope>
    <source>
        <strain evidence="7">80</strain>
    </source>
</reference>
<keyword evidence="8" id="KW-1185">Reference proteome</keyword>
<accession>A0A7D7KZN9</accession>
<dbReference type="PANTHER" id="PTHR45947">
    <property type="entry name" value="SULFOQUINOVOSYL TRANSFERASE SQD2"/>
    <property type="match status" value="1"/>
</dbReference>
<evidence type="ECO:0000259" key="5">
    <source>
        <dbReference type="Pfam" id="PF00534"/>
    </source>
</evidence>
<dbReference type="PANTHER" id="PTHR45947:SF3">
    <property type="entry name" value="SULFOQUINOVOSYL TRANSFERASE SQD2"/>
    <property type="match status" value="1"/>
</dbReference>
<keyword evidence="3 7" id="KW-0808">Transferase</keyword>
<dbReference type="GO" id="GO:0016757">
    <property type="term" value="F:glycosyltransferase activity"/>
    <property type="evidence" value="ECO:0007669"/>
    <property type="project" value="UniProtKB-KW"/>
</dbReference>
<keyword evidence="2 7" id="KW-0328">Glycosyltransferase</keyword>
<evidence type="ECO:0000256" key="2">
    <source>
        <dbReference type="ARBA" id="ARBA00022676"/>
    </source>
</evidence>
<protein>
    <recommendedName>
        <fullName evidence="1">D-inositol 3-phosphate glycosyltransferase</fullName>
    </recommendedName>
</protein>
<feature type="compositionally biased region" description="Basic residues" evidence="4">
    <location>
        <begin position="1"/>
        <end position="13"/>
    </location>
</feature>
<feature type="domain" description="Glycosyl transferase family 1" evidence="5">
    <location>
        <begin position="231"/>
        <end position="385"/>
    </location>
</feature>
<dbReference type="AlphaFoldDB" id="A0A7D7KZN9"/>
<organism evidence="7 8">
    <name type="scientific">Kocuria varians</name>
    <name type="common">Micrococcus varians</name>
    <dbReference type="NCBI Taxonomy" id="1272"/>
    <lineage>
        <taxon>Bacteria</taxon>
        <taxon>Bacillati</taxon>
        <taxon>Actinomycetota</taxon>
        <taxon>Actinomycetes</taxon>
        <taxon>Micrococcales</taxon>
        <taxon>Micrococcaceae</taxon>
        <taxon>Kocuria</taxon>
    </lineage>
</organism>
<feature type="region of interest" description="Disordered" evidence="4">
    <location>
        <begin position="1"/>
        <end position="24"/>
    </location>
</feature>
<dbReference type="Pfam" id="PF00534">
    <property type="entry name" value="Glycos_transf_1"/>
    <property type="match status" value="1"/>
</dbReference>
<dbReference type="InterPro" id="IPR001296">
    <property type="entry name" value="Glyco_trans_1"/>
</dbReference>
<evidence type="ECO:0000256" key="1">
    <source>
        <dbReference type="ARBA" id="ARBA00021292"/>
    </source>
</evidence>
<feature type="domain" description="Glycosyltransferase subfamily 4-like N-terminal" evidence="6">
    <location>
        <begin position="41"/>
        <end position="216"/>
    </location>
</feature>
<gene>
    <name evidence="7" type="primary">mgs</name>
    <name evidence="7" type="ORF">CIB50_0001469</name>
</gene>
<dbReference type="GO" id="GO:1901137">
    <property type="term" value="P:carbohydrate derivative biosynthetic process"/>
    <property type="evidence" value="ECO:0007669"/>
    <property type="project" value="UniProtKB-ARBA"/>
</dbReference>
<dbReference type="KEGG" id="kvr:CIB50_0001469"/>
<dbReference type="Gene3D" id="3.40.50.2000">
    <property type="entry name" value="Glycogen Phosphorylase B"/>
    <property type="match status" value="2"/>
</dbReference>
<dbReference type="Pfam" id="PF13439">
    <property type="entry name" value="Glyco_transf_4"/>
    <property type="match status" value="1"/>
</dbReference>
<evidence type="ECO:0000256" key="4">
    <source>
        <dbReference type="SAM" id="MobiDB-lite"/>
    </source>
</evidence>
<reference evidence="7" key="1">
    <citation type="submission" date="2017-08" db="EMBL/GenBank/DDBJ databases">
        <authorList>
            <person name="Minaev M."/>
            <person name="Kurbakov K.A."/>
            <person name="Solodovnikova G.I."/>
            <person name="Kuznetsova O.A."/>
            <person name="Lisitsyn A.B."/>
        </authorList>
    </citation>
    <scope>NUCLEOTIDE SEQUENCE</scope>
    <source>
        <strain evidence="7">80</strain>
    </source>
</reference>
<dbReference type="InterPro" id="IPR028098">
    <property type="entry name" value="Glyco_trans_4-like_N"/>
</dbReference>
<evidence type="ECO:0000313" key="8">
    <source>
        <dbReference type="Proteomes" id="UP000216825"/>
    </source>
</evidence>
<name>A0A7D7KZN9_KOCVA</name>
<dbReference type="SUPFAM" id="SSF53756">
    <property type="entry name" value="UDP-Glycosyltransferase/glycogen phosphorylase"/>
    <property type="match status" value="1"/>
</dbReference>
<evidence type="ECO:0000259" key="6">
    <source>
        <dbReference type="Pfam" id="PF13439"/>
    </source>
</evidence>
<proteinExistence type="predicted"/>
<evidence type="ECO:0000256" key="3">
    <source>
        <dbReference type="ARBA" id="ARBA00022679"/>
    </source>
</evidence>
<dbReference type="Proteomes" id="UP000216825">
    <property type="component" value="Chromosome"/>
</dbReference>
<sequence>MAAPASRRRRPGRSRAPTDDSRTEHKALKILITAETYPPDVNGSAQFARRLAHGMLDRGHEVHVMAPMPTSGASRTMDDSGVTEHRIRSHHAFTHPYFRLCFPWEVAREITRLFDELQPDVVHIQCHYILGRLVAREASRRGIRLIGTNHFIPENIEPFLPFPEWFIKGYRKVSWWDLAKIYDRCDVITAPTPLAVRTMVDNGVADRAVAVSNGIEAGHYEAREGEDVGHQDHPVVLFCGRLAVEKNVNELIEAIALIPREKNVHAEIVGEGEQRDGLIALAHEKGIADRVHFLGFLTDEELRRAYLRADVFCQPGTAELQSLVTLEAMSASKPVVLANARALPHLADEGRNGYLFSPGDSGDLARKLQLVLDATQEQRRAMGEHSHHMVSQHSFTRTLDRFESLYSGASR</sequence>
<dbReference type="InterPro" id="IPR050194">
    <property type="entry name" value="Glycosyltransferase_grp1"/>
</dbReference>